<proteinExistence type="predicted"/>
<reference evidence="2 3" key="1">
    <citation type="submission" date="2017-08" db="EMBL/GenBank/DDBJ databases">
        <title>Draft genome sequence of filamentous cyanobacterium Calothrix elsteri CCALA 953.</title>
        <authorList>
            <person name="Gagunashvili A.N."/>
            <person name="Elster J."/>
            <person name="Andresson O.S."/>
        </authorList>
    </citation>
    <scope>NUCLEOTIDE SEQUENCE [LARGE SCALE GENOMIC DNA]</scope>
    <source>
        <strain evidence="2 3">CCALA 953</strain>
    </source>
</reference>
<keyword evidence="3" id="KW-1185">Reference proteome</keyword>
<dbReference type="RefSeq" id="WP_095720209.1">
    <property type="nucleotide sequence ID" value="NZ_NTFS01000015.1"/>
</dbReference>
<organism evidence="2 3">
    <name type="scientific">Brunnivagina elsteri CCALA 953</name>
    <dbReference type="NCBI Taxonomy" id="987040"/>
    <lineage>
        <taxon>Bacteria</taxon>
        <taxon>Bacillati</taxon>
        <taxon>Cyanobacteriota</taxon>
        <taxon>Cyanophyceae</taxon>
        <taxon>Nostocales</taxon>
        <taxon>Calotrichaceae</taxon>
        <taxon>Brunnivagina</taxon>
    </lineage>
</organism>
<feature type="region of interest" description="Disordered" evidence="1">
    <location>
        <begin position="21"/>
        <end position="48"/>
    </location>
</feature>
<sequence length="95" mass="10910">MYFYIIPKLFTQKLGFSENDKTLNNSFGNIPQSRKTHPKSNYSGSGTVCDRTINQSQIQLFRSRNSLRKHYKPTSNPTIPKLQQFAIALSNQSQI</sequence>
<evidence type="ECO:0000256" key="1">
    <source>
        <dbReference type="SAM" id="MobiDB-lite"/>
    </source>
</evidence>
<gene>
    <name evidence="2" type="ORF">CK510_02630</name>
</gene>
<evidence type="ECO:0000313" key="2">
    <source>
        <dbReference type="EMBL" id="PAX60294.1"/>
    </source>
</evidence>
<feature type="compositionally biased region" description="Polar residues" evidence="1">
    <location>
        <begin position="22"/>
        <end position="48"/>
    </location>
</feature>
<name>A0A2A2TPK9_9CYAN</name>
<protein>
    <submittedName>
        <fullName evidence="2">Uncharacterized protein</fullName>
    </submittedName>
</protein>
<dbReference type="EMBL" id="NTFS01000015">
    <property type="protein sequence ID" value="PAX60294.1"/>
    <property type="molecule type" value="Genomic_DNA"/>
</dbReference>
<comment type="caution">
    <text evidence="2">The sequence shown here is derived from an EMBL/GenBank/DDBJ whole genome shotgun (WGS) entry which is preliminary data.</text>
</comment>
<dbReference type="AlphaFoldDB" id="A0A2A2TPK9"/>
<dbReference type="Proteomes" id="UP000218238">
    <property type="component" value="Unassembled WGS sequence"/>
</dbReference>
<accession>A0A2A2TPK9</accession>
<evidence type="ECO:0000313" key="3">
    <source>
        <dbReference type="Proteomes" id="UP000218238"/>
    </source>
</evidence>